<evidence type="ECO:0000313" key="2">
    <source>
        <dbReference type="EMBL" id="GIY48370.1"/>
    </source>
</evidence>
<dbReference type="EMBL" id="BPLQ01010101">
    <property type="protein sequence ID" value="GIY48370.1"/>
    <property type="molecule type" value="Genomic_DNA"/>
</dbReference>
<evidence type="ECO:0000256" key="1">
    <source>
        <dbReference type="SAM" id="Phobius"/>
    </source>
</evidence>
<dbReference type="Proteomes" id="UP001054837">
    <property type="component" value="Unassembled WGS sequence"/>
</dbReference>
<proteinExistence type="predicted"/>
<reference evidence="2 3" key="1">
    <citation type="submission" date="2021-06" db="EMBL/GenBank/DDBJ databases">
        <title>Caerostris darwini draft genome.</title>
        <authorList>
            <person name="Kono N."/>
            <person name="Arakawa K."/>
        </authorList>
    </citation>
    <scope>NUCLEOTIDE SEQUENCE [LARGE SCALE GENOMIC DNA]</scope>
</reference>
<dbReference type="AlphaFoldDB" id="A0AAV4TQF3"/>
<keyword evidence="1" id="KW-0472">Membrane</keyword>
<accession>A0AAV4TQF3</accession>
<name>A0AAV4TQF3_9ARAC</name>
<sequence>MGQRKQFLRLQSVVVDMSSGDTFQFDVWGTRRKIYHLNQYPVAHLSSRYSPLHRDYLQQQQTPGTHLSSVKIEMAASKNNTRCRMKAWGPKKTVGSITVCCGEEVVGGPIPIRRVGKTTPWLCSFIVFVLLGGGVGILLRALCCLSHLNKAIG</sequence>
<keyword evidence="3" id="KW-1185">Reference proteome</keyword>
<feature type="transmembrane region" description="Helical" evidence="1">
    <location>
        <begin position="121"/>
        <end position="142"/>
    </location>
</feature>
<evidence type="ECO:0000313" key="3">
    <source>
        <dbReference type="Proteomes" id="UP001054837"/>
    </source>
</evidence>
<organism evidence="2 3">
    <name type="scientific">Caerostris darwini</name>
    <dbReference type="NCBI Taxonomy" id="1538125"/>
    <lineage>
        <taxon>Eukaryota</taxon>
        <taxon>Metazoa</taxon>
        <taxon>Ecdysozoa</taxon>
        <taxon>Arthropoda</taxon>
        <taxon>Chelicerata</taxon>
        <taxon>Arachnida</taxon>
        <taxon>Araneae</taxon>
        <taxon>Araneomorphae</taxon>
        <taxon>Entelegynae</taxon>
        <taxon>Araneoidea</taxon>
        <taxon>Araneidae</taxon>
        <taxon>Caerostris</taxon>
    </lineage>
</organism>
<keyword evidence="1" id="KW-0812">Transmembrane</keyword>
<protein>
    <submittedName>
        <fullName evidence="2">Uncharacterized protein</fullName>
    </submittedName>
</protein>
<comment type="caution">
    <text evidence="2">The sequence shown here is derived from an EMBL/GenBank/DDBJ whole genome shotgun (WGS) entry which is preliminary data.</text>
</comment>
<keyword evidence="1" id="KW-1133">Transmembrane helix</keyword>
<gene>
    <name evidence="2" type="ORF">CDAR_105901</name>
</gene>